<dbReference type="SUPFAM" id="SSF53098">
    <property type="entry name" value="Ribonuclease H-like"/>
    <property type="match status" value="1"/>
</dbReference>
<dbReference type="Pfam" id="PF13456">
    <property type="entry name" value="RVT_3"/>
    <property type="match status" value="1"/>
</dbReference>
<dbReference type="InterPro" id="IPR044730">
    <property type="entry name" value="RNase_H-like_dom_plant"/>
</dbReference>
<dbReference type="Proteomes" id="UP001632038">
    <property type="component" value="Unassembled WGS sequence"/>
</dbReference>
<dbReference type="InterPro" id="IPR002156">
    <property type="entry name" value="RNaseH_domain"/>
</dbReference>
<sequence length="270" mass="30759">MQIDLDIHKPLRSTINFLCDGGKQILVEVRYERLIDFCHACGRIGHKNPNCTYDKEKKGLEDEDNPIGPWLKFEASLIPSMKAEFLLFTVILYESIWMARNKLNLGISPPSTQQLVLFVSRKCKNHWLAMAQTAQGKTQSPKAWKPPPENWTKVNVDAAFTNGLAYTGMVLRNSNGSFLHAAAYNHHCLDPLSAECLAILDACKTLEILNYKSVIIESDSLNAISFINVDSSNCFWTAAPLVEKIRRYKHKWKAWNFKFISRKLMVPPMN</sequence>
<dbReference type="InterPro" id="IPR052929">
    <property type="entry name" value="RNase_H-like_EbsB-rel"/>
</dbReference>
<evidence type="ECO:0008006" key="5">
    <source>
        <dbReference type="Google" id="ProtNLM"/>
    </source>
</evidence>
<name>A0ABD3E397_9LAMI</name>
<dbReference type="Pfam" id="PF14392">
    <property type="entry name" value="zf-CCHC_4"/>
    <property type="match status" value="1"/>
</dbReference>
<dbReference type="PANTHER" id="PTHR47074:SF11">
    <property type="entry name" value="REVERSE TRANSCRIPTASE-LIKE PROTEIN"/>
    <property type="match status" value="1"/>
</dbReference>
<evidence type="ECO:0000313" key="4">
    <source>
        <dbReference type="Proteomes" id="UP001632038"/>
    </source>
</evidence>
<evidence type="ECO:0000259" key="2">
    <source>
        <dbReference type="Pfam" id="PF14392"/>
    </source>
</evidence>
<feature type="domain" description="Zinc knuckle CX2CX4HX4C" evidence="2">
    <location>
        <begin position="5"/>
        <end position="53"/>
    </location>
</feature>
<dbReference type="InterPro" id="IPR025836">
    <property type="entry name" value="Zn_knuckle_CX2CX4HX4C"/>
</dbReference>
<keyword evidence="4" id="KW-1185">Reference proteome</keyword>
<comment type="caution">
    <text evidence="3">The sequence shown here is derived from an EMBL/GenBank/DDBJ whole genome shotgun (WGS) entry which is preliminary data.</text>
</comment>
<dbReference type="EMBL" id="JAVIJP010000009">
    <property type="protein sequence ID" value="KAL3647569.1"/>
    <property type="molecule type" value="Genomic_DNA"/>
</dbReference>
<evidence type="ECO:0000259" key="1">
    <source>
        <dbReference type="Pfam" id="PF13456"/>
    </source>
</evidence>
<dbReference type="Gene3D" id="3.30.420.10">
    <property type="entry name" value="Ribonuclease H-like superfamily/Ribonuclease H"/>
    <property type="match status" value="1"/>
</dbReference>
<organism evidence="3 4">
    <name type="scientific">Castilleja foliolosa</name>
    <dbReference type="NCBI Taxonomy" id="1961234"/>
    <lineage>
        <taxon>Eukaryota</taxon>
        <taxon>Viridiplantae</taxon>
        <taxon>Streptophyta</taxon>
        <taxon>Embryophyta</taxon>
        <taxon>Tracheophyta</taxon>
        <taxon>Spermatophyta</taxon>
        <taxon>Magnoliopsida</taxon>
        <taxon>eudicotyledons</taxon>
        <taxon>Gunneridae</taxon>
        <taxon>Pentapetalae</taxon>
        <taxon>asterids</taxon>
        <taxon>lamiids</taxon>
        <taxon>Lamiales</taxon>
        <taxon>Orobanchaceae</taxon>
        <taxon>Pedicularideae</taxon>
        <taxon>Castillejinae</taxon>
        <taxon>Castilleja</taxon>
    </lineage>
</organism>
<accession>A0ABD3E397</accession>
<dbReference type="AlphaFoldDB" id="A0ABD3E397"/>
<evidence type="ECO:0000313" key="3">
    <source>
        <dbReference type="EMBL" id="KAL3647569.1"/>
    </source>
</evidence>
<dbReference type="InterPro" id="IPR012337">
    <property type="entry name" value="RNaseH-like_sf"/>
</dbReference>
<dbReference type="CDD" id="cd06222">
    <property type="entry name" value="RNase_H_like"/>
    <property type="match status" value="1"/>
</dbReference>
<protein>
    <recommendedName>
        <fullName evidence="5">CCHC-type domain-containing protein</fullName>
    </recommendedName>
</protein>
<feature type="domain" description="RNase H type-1" evidence="1">
    <location>
        <begin position="155"/>
        <end position="263"/>
    </location>
</feature>
<proteinExistence type="predicted"/>
<gene>
    <name evidence="3" type="ORF">CASFOL_008537</name>
</gene>
<dbReference type="PANTHER" id="PTHR47074">
    <property type="entry name" value="BNAC02G40300D PROTEIN"/>
    <property type="match status" value="1"/>
</dbReference>
<reference evidence="4" key="1">
    <citation type="journal article" date="2024" name="IScience">
        <title>Strigolactones Initiate the Formation of Haustorium-like Structures in Castilleja.</title>
        <authorList>
            <person name="Buerger M."/>
            <person name="Peterson D."/>
            <person name="Chory J."/>
        </authorList>
    </citation>
    <scope>NUCLEOTIDE SEQUENCE [LARGE SCALE GENOMIC DNA]</scope>
</reference>
<dbReference type="InterPro" id="IPR036397">
    <property type="entry name" value="RNaseH_sf"/>
</dbReference>